<dbReference type="STRING" id="414048.SAMN04489864_10612"/>
<feature type="chain" id="PRO_5011618302" description="DUF5723 domain-containing protein" evidence="1">
    <location>
        <begin position="23"/>
        <end position="560"/>
    </location>
</feature>
<evidence type="ECO:0000313" key="2">
    <source>
        <dbReference type="EMBL" id="SFH16490.1"/>
    </source>
</evidence>
<evidence type="ECO:0008006" key="4">
    <source>
        <dbReference type="Google" id="ProtNLM"/>
    </source>
</evidence>
<organism evidence="2 3">
    <name type="scientific">Pedobacter insulae</name>
    <dbReference type="NCBI Taxonomy" id="414048"/>
    <lineage>
        <taxon>Bacteria</taxon>
        <taxon>Pseudomonadati</taxon>
        <taxon>Bacteroidota</taxon>
        <taxon>Sphingobacteriia</taxon>
        <taxon>Sphingobacteriales</taxon>
        <taxon>Sphingobacteriaceae</taxon>
        <taxon>Pedobacter</taxon>
    </lineage>
</organism>
<gene>
    <name evidence="2" type="ORF">SAMN04489864_10612</name>
</gene>
<feature type="signal peptide" evidence="1">
    <location>
        <begin position="1"/>
        <end position="22"/>
    </location>
</feature>
<keyword evidence="1" id="KW-0732">Signal</keyword>
<sequence>MKRLLLLCFFLLVSQFFGTVRAQDIEQVVKAKPFAINGTLGLGIGTYNSSGIPARQRAFSYLLSGAPTLSIYGVSFPFSVVVSDQQRGFTQPFNQYGISPTYKWITVHAGWQSIQWSNYTLAGYNFLGGGVELNPGKLRFGVIYGRFNKAIEEDLTLPTAFAQTPAYKRLGFSTKLGFGTPQNHVDLIMLRAKDEVTSLVSRPSSYNLTPSENLVLGMESRFTFFKHFIFELDASGSLYTRNLQDDTVKNLKLDKIDFIRDLIMLNASTQVLTAGHTSLGYQGKNYTILVKYKRVDPDYKSMGAYYTESDVQNYTVEGGVKLIKGQMQLNGAIGLQNDNLMKDKAYQSNRKIGSFNANFNRANYGVDIRYSNYGITQDRGLNPIVDTLRVAKTNHNLSGMLRYSLTDTLVSHSFILVGNIQSLIDLNRFTSAQNLSNSKTANFSYQLGFPKSGFNFNASLNYTVADIYLGHTVFFGPSLGVTKDFWEGKVGLSAAISLQQQKNNKIKAGNILNGSLNGSFRFTKKNAANLSINYLKSNSKDITLPSFNEIYSNLSLSHSF</sequence>
<protein>
    <recommendedName>
        <fullName evidence="4">DUF5723 domain-containing protein</fullName>
    </recommendedName>
</protein>
<name>A0A1I2XSR8_9SPHI</name>
<dbReference type="Proteomes" id="UP000199666">
    <property type="component" value="Unassembled WGS sequence"/>
</dbReference>
<proteinExistence type="predicted"/>
<evidence type="ECO:0000256" key="1">
    <source>
        <dbReference type="SAM" id="SignalP"/>
    </source>
</evidence>
<dbReference type="RefSeq" id="WP_090994003.1">
    <property type="nucleotide sequence ID" value="NZ_FOPP01000006.1"/>
</dbReference>
<keyword evidence="3" id="KW-1185">Reference proteome</keyword>
<dbReference type="OrthoDB" id="1091532at2"/>
<evidence type="ECO:0000313" key="3">
    <source>
        <dbReference type="Proteomes" id="UP000199666"/>
    </source>
</evidence>
<dbReference type="EMBL" id="FOPP01000006">
    <property type="protein sequence ID" value="SFH16490.1"/>
    <property type="molecule type" value="Genomic_DNA"/>
</dbReference>
<accession>A0A1I2XSR8</accession>
<reference evidence="2 3" key="1">
    <citation type="submission" date="2016-10" db="EMBL/GenBank/DDBJ databases">
        <authorList>
            <person name="de Groot N.N."/>
        </authorList>
    </citation>
    <scope>NUCLEOTIDE SEQUENCE [LARGE SCALE GENOMIC DNA]</scope>
    <source>
        <strain evidence="2 3">DSM 18684</strain>
    </source>
</reference>
<dbReference type="AlphaFoldDB" id="A0A1I2XSR8"/>